<proteinExistence type="predicted"/>
<feature type="chain" id="PRO_5014190465" description="Secreted protein" evidence="1">
    <location>
        <begin position="21"/>
        <end position="125"/>
    </location>
</feature>
<keyword evidence="1" id="KW-0732">Signal</keyword>
<accession>A0A2I1D5I2</accession>
<protein>
    <recommendedName>
        <fullName evidence="4">Secreted protein</fullName>
    </recommendedName>
</protein>
<evidence type="ECO:0008006" key="4">
    <source>
        <dbReference type="Google" id="ProtNLM"/>
    </source>
</evidence>
<sequence length="125" mass="13144">MKFYPIIALFLAALPLGTHAICADGEVGIGTNTICQIGTPESGSQCSGAEGVIYANNCHYIATGSLQGYCHGGWPSGYNVKCSGDAPSRVTTTGGNFSNCYKISAGNWSKGPLQYVFVDYCCKRV</sequence>
<evidence type="ECO:0000313" key="2">
    <source>
        <dbReference type="EMBL" id="PKY05136.1"/>
    </source>
</evidence>
<dbReference type="OrthoDB" id="4885366at2759"/>
<name>A0A2I1D5I2_ASPC2</name>
<dbReference type="RefSeq" id="XP_024693730.1">
    <property type="nucleotide sequence ID" value="XM_024840179.1"/>
</dbReference>
<dbReference type="Proteomes" id="UP000234254">
    <property type="component" value="Unassembled WGS sequence"/>
</dbReference>
<keyword evidence="3" id="KW-1185">Reference proteome</keyword>
<evidence type="ECO:0000256" key="1">
    <source>
        <dbReference type="SAM" id="SignalP"/>
    </source>
</evidence>
<organism evidence="2 3">
    <name type="scientific">Aspergillus campestris (strain IBT 28561)</name>
    <dbReference type="NCBI Taxonomy" id="1392248"/>
    <lineage>
        <taxon>Eukaryota</taxon>
        <taxon>Fungi</taxon>
        <taxon>Dikarya</taxon>
        <taxon>Ascomycota</taxon>
        <taxon>Pezizomycotina</taxon>
        <taxon>Eurotiomycetes</taxon>
        <taxon>Eurotiomycetidae</taxon>
        <taxon>Eurotiales</taxon>
        <taxon>Aspergillaceae</taxon>
        <taxon>Aspergillus</taxon>
        <taxon>Aspergillus subgen. Circumdati</taxon>
    </lineage>
</organism>
<reference evidence="2" key="1">
    <citation type="submission" date="2016-12" db="EMBL/GenBank/DDBJ databases">
        <title>The genomes of Aspergillus section Nigri reveals drivers in fungal speciation.</title>
        <authorList>
            <consortium name="DOE Joint Genome Institute"/>
            <person name="Vesth T.C."/>
            <person name="Nybo J."/>
            <person name="Theobald S."/>
            <person name="Brandl J."/>
            <person name="Frisvad J.C."/>
            <person name="Nielsen K.F."/>
            <person name="Lyhne E.K."/>
            <person name="Kogle M.E."/>
            <person name="Kuo A."/>
            <person name="Riley R."/>
            <person name="Clum A."/>
            <person name="Nolan M."/>
            <person name="Lipzen A."/>
            <person name="Salamov A."/>
            <person name="Henrissat B."/>
            <person name="Wiebenga A."/>
            <person name="De vries R.P."/>
            <person name="Grigoriev I.V."/>
            <person name="Mortensen U.H."/>
            <person name="Andersen M.R."/>
            <person name="Baker S.E."/>
        </authorList>
    </citation>
    <scope>NUCLEOTIDE SEQUENCE</scope>
    <source>
        <strain evidence="2">IBT 28561</strain>
    </source>
</reference>
<dbReference type="GeneID" id="36547703"/>
<gene>
    <name evidence="2" type="ORF">P168DRAFT_318164</name>
</gene>
<dbReference type="AlphaFoldDB" id="A0A2I1D5I2"/>
<feature type="signal peptide" evidence="1">
    <location>
        <begin position="1"/>
        <end position="20"/>
    </location>
</feature>
<evidence type="ECO:0000313" key="3">
    <source>
        <dbReference type="Proteomes" id="UP000234254"/>
    </source>
</evidence>
<comment type="caution">
    <text evidence="2">The sequence shown here is derived from an EMBL/GenBank/DDBJ whole genome shotgun (WGS) entry which is preliminary data.</text>
</comment>
<dbReference type="EMBL" id="MSFM01000005">
    <property type="protein sequence ID" value="PKY05136.1"/>
    <property type="molecule type" value="Genomic_DNA"/>
</dbReference>
<dbReference type="VEuPathDB" id="FungiDB:P168DRAFT_318164"/>